<keyword evidence="2" id="KW-0418">Kinase</keyword>
<dbReference type="InterPro" id="IPR016187">
    <property type="entry name" value="CTDL_fold"/>
</dbReference>
<reference evidence="2 3" key="1">
    <citation type="submission" date="2014-07" db="EMBL/GenBank/DDBJ databases">
        <title>Expanding our view of genomic diversity in Candidatus Accumulibacter clades.</title>
        <authorList>
            <person name="Skennerton C.T."/>
            <person name="Barr J.J."/>
            <person name="Slater F.R."/>
            <person name="Bond P.L."/>
            <person name="Tyson G.W."/>
        </authorList>
    </citation>
    <scope>NUCLEOTIDE SEQUENCE [LARGE SCALE GENOMIC DNA]</scope>
    <source>
        <strain evidence="3">SK-01</strain>
    </source>
</reference>
<feature type="domain" description="Sulfatase-modifying factor enzyme-like" evidence="1">
    <location>
        <begin position="556"/>
        <end position="782"/>
    </location>
</feature>
<comment type="caution">
    <text evidence="2">The sequence shown here is derived from an EMBL/GenBank/DDBJ whole genome shotgun (WGS) entry which is preliminary data.</text>
</comment>
<dbReference type="Gene3D" id="3.90.1580.10">
    <property type="entry name" value="paralog of FGE (formylglycine-generating enzyme)"/>
    <property type="match status" value="1"/>
</dbReference>
<proteinExistence type="predicted"/>
<dbReference type="PANTHER" id="PTHR23150">
    <property type="entry name" value="SULFATASE MODIFYING FACTOR 1, 2"/>
    <property type="match status" value="1"/>
</dbReference>
<sequence length="808" mass="90282">MSWQQPTRSEIDVVANVRRRTPEIVPLARVLAAATRIEPLLLRNARRHFFPGSASEIEYFLWFSPLVASRSSSEVVFHAGAARLLLHRLWRHQRERFDEVVEFVRAQTRHWQPEDRLEQDLRLAALRGDHDELRSGVEDMLKRLYEESDEQARIRLARWGVRALATIGAAGAGFDAARLLTRFAAVSLGSTTPLPAGCAPELLPGWLAERLPASLRPARLSVEARYDPDTRAQVLHFVAPGEQDDAIDLPTPLPATLHIAADGQQGGWYMVRNGTRVQLAPASRRIALATITGQRYELLVDLPPDEEPSGAARIVLSHLPEDAEQARAVARWLGTRGHLVQLRPEATTAGTHESTSDESGQPIHLLRLWTSAACRRLQESRGELPLADTRSALLRVDPAVELPQAGYGAERVLDVRGWRDGQPSEEVGDFLHQLAAWLAGETPPPDDERDPPVGEAERLLAELENPQTPTPRRLEIGDRLAEIGDPRRGVGVREFVVEEESPAEPPLSDEASELLAELEISQTPPPRRLAIGDRLAEIGDPRRGVGLDAHGLPEIDWVDIPGGEFVYQAGKKRTLPTFRIARYPVTNVQYQTFVDAGGYRAERWWRDLRRPQPEPSHWPQGNRPRTDVDWYEAVAFTRWLSAQLRYEVRLPTEEEWERAARGHDGRQYPWGAEYESGRANIDETDRFGFGEKVGEWFLEQTTAVGVYPHGASAEGVLDLSGNVWEWCLNQYDEPKRIQPDMSGQARLLRGGSWLSLTAAARASRRLRDDPAPRNHLVGFRLVSSAHIAASAKFAGIADHGLRYATAGL</sequence>
<dbReference type="RefSeq" id="WP_273702982.1">
    <property type="nucleotide sequence ID" value="NZ_JDSS02000011.1"/>
</dbReference>
<evidence type="ECO:0000259" key="1">
    <source>
        <dbReference type="Pfam" id="PF03781"/>
    </source>
</evidence>
<protein>
    <submittedName>
        <fullName evidence="2">Serine/threonine-protein kinase pkn1</fullName>
        <ecNumber evidence="2">2.7.11.1</ecNumber>
    </submittedName>
</protein>
<name>A0A084Y4D1_9PROT</name>
<dbReference type="GO" id="GO:0004674">
    <property type="term" value="F:protein serine/threonine kinase activity"/>
    <property type="evidence" value="ECO:0007669"/>
    <property type="project" value="UniProtKB-EC"/>
</dbReference>
<dbReference type="AlphaFoldDB" id="A0A084Y4D1"/>
<dbReference type="InterPro" id="IPR042095">
    <property type="entry name" value="SUMF_sf"/>
</dbReference>
<gene>
    <name evidence="2" type="primary">pkn1_4</name>
    <name evidence="2" type="ORF">CAPSK01_000634</name>
</gene>
<organism evidence="2 3">
    <name type="scientific">Candidatus Accumulibacter vicinus</name>
    <dbReference type="NCBI Taxonomy" id="2954382"/>
    <lineage>
        <taxon>Bacteria</taxon>
        <taxon>Pseudomonadati</taxon>
        <taxon>Pseudomonadota</taxon>
        <taxon>Betaproteobacteria</taxon>
        <taxon>Candidatus Accumulibacter</taxon>
    </lineage>
</organism>
<dbReference type="GO" id="GO:0120147">
    <property type="term" value="F:formylglycine-generating oxidase activity"/>
    <property type="evidence" value="ECO:0007669"/>
    <property type="project" value="TreeGrafter"/>
</dbReference>
<keyword evidence="2" id="KW-0808">Transferase</keyword>
<dbReference type="EC" id="2.7.11.1" evidence="2"/>
<dbReference type="PANTHER" id="PTHR23150:SF19">
    <property type="entry name" value="FORMYLGLYCINE-GENERATING ENZYME"/>
    <property type="match status" value="1"/>
</dbReference>
<dbReference type="SUPFAM" id="SSF56436">
    <property type="entry name" value="C-type lectin-like"/>
    <property type="match status" value="1"/>
</dbReference>
<evidence type="ECO:0000313" key="3">
    <source>
        <dbReference type="Proteomes" id="UP000019812"/>
    </source>
</evidence>
<dbReference type="InterPro" id="IPR005532">
    <property type="entry name" value="SUMF_dom"/>
</dbReference>
<dbReference type="InterPro" id="IPR051043">
    <property type="entry name" value="Sulfatase_Mod_Factor_Kinase"/>
</dbReference>
<dbReference type="Proteomes" id="UP000019812">
    <property type="component" value="Unassembled WGS sequence"/>
</dbReference>
<dbReference type="STRING" id="1457154.CAPSK01_000634"/>
<evidence type="ECO:0000313" key="2">
    <source>
        <dbReference type="EMBL" id="KFB69575.1"/>
    </source>
</evidence>
<accession>A0A084Y4D1</accession>
<dbReference type="Pfam" id="PF03781">
    <property type="entry name" value="FGE-sulfatase"/>
    <property type="match status" value="1"/>
</dbReference>
<dbReference type="EMBL" id="JDSS02000011">
    <property type="protein sequence ID" value="KFB69575.1"/>
    <property type="molecule type" value="Genomic_DNA"/>
</dbReference>